<name>X1PZB4_9ZZZZ</name>
<evidence type="ECO:0000313" key="1">
    <source>
        <dbReference type="EMBL" id="GAI61280.1"/>
    </source>
</evidence>
<protein>
    <recommendedName>
        <fullName evidence="3">F420-non-reducing hydrogenase iron-sulfur subunit D domain-containing protein</fullName>
    </recommendedName>
</protein>
<dbReference type="EMBL" id="BARW01000226">
    <property type="protein sequence ID" value="GAI61283.1"/>
    <property type="molecule type" value="Genomic_DNA"/>
</dbReference>
<sequence>MFKHLGLSEDRIQQYFCSAAEVENFLNSVEDITNKIEALPRLPKQKINPK</sequence>
<accession>X1PZB4</accession>
<reference evidence="2" key="1">
    <citation type="journal article" date="2014" name="Front. Microbiol.">
        <title>High frequency of phylogenetically diverse reductive dehalogenase-homologous genes in deep subseafloor sedimentary metagenomes.</title>
        <authorList>
            <person name="Kawai M."/>
            <person name="Futagami T."/>
            <person name="Toyoda A."/>
            <person name="Takaki Y."/>
            <person name="Nishi S."/>
            <person name="Hori S."/>
            <person name="Arai W."/>
            <person name="Tsubouchi T."/>
            <person name="Morono Y."/>
            <person name="Uchiyama I."/>
            <person name="Ito T."/>
            <person name="Fujiyama A."/>
            <person name="Inagaki F."/>
            <person name="Takami H."/>
        </authorList>
    </citation>
    <scope>NUCLEOTIDE SEQUENCE</scope>
    <source>
        <strain evidence="2">Expedition CK06-06</strain>
    </source>
</reference>
<comment type="caution">
    <text evidence="2">The sequence shown here is derived from an EMBL/GenBank/DDBJ whole genome shotgun (WGS) entry which is preliminary data.</text>
</comment>
<dbReference type="EMBL" id="BARW01000226">
    <property type="protein sequence ID" value="GAI61280.1"/>
    <property type="molecule type" value="Genomic_DNA"/>
</dbReference>
<gene>
    <name evidence="1" type="ORF">S12H4_01224</name>
    <name evidence="2" type="ORF">S12H4_01226</name>
</gene>
<proteinExistence type="predicted"/>
<evidence type="ECO:0000313" key="2">
    <source>
        <dbReference type="EMBL" id="GAI61283.1"/>
    </source>
</evidence>
<organism evidence="2">
    <name type="scientific">marine sediment metagenome</name>
    <dbReference type="NCBI Taxonomy" id="412755"/>
    <lineage>
        <taxon>unclassified sequences</taxon>
        <taxon>metagenomes</taxon>
        <taxon>ecological metagenomes</taxon>
    </lineage>
</organism>
<dbReference type="AlphaFoldDB" id="X1PZB4"/>
<evidence type="ECO:0008006" key="3">
    <source>
        <dbReference type="Google" id="ProtNLM"/>
    </source>
</evidence>